<feature type="modified residue" description="4-aspartylphosphate" evidence="3">
    <location>
        <position position="55"/>
    </location>
</feature>
<dbReference type="InterPro" id="IPR000792">
    <property type="entry name" value="Tscrpt_reg_LuxR_C"/>
</dbReference>
<dbReference type="PANTHER" id="PTHR43214">
    <property type="entry name" value="TWO-COMPONENT RESPONSE REGULATOR"/>
    <property type="match status" value="1"/>
</dbReference>
<accession>A0ABZ2Z4C1</accession>
<proteinExistence type="predicted"/>
<evidence type="ECO:0000313" key="7">
    <source>
        <dbReference type="Proteomes" id="UP001449657"/>
    </source>
</evidence>
<evidence type="ECO:0000313" key="6">
    <source>
        <dbReference type="EMBL" id="WZN47094.1"/>
    </source>
</evidence>
<evidence type="ECO:0000256" key="3">
    <source>
        <dbReference type="PROSITE-ProRule" id="PRU00169"/>
    </source>
</evidence>
<dbReference type="RefSeq" id="WP_341841756.1">
    <property type="nucleotide sequence ID" value="NZ_CP149792.1"/>
</dbReference>
<dbReference type="PRINTS" id="PR00038">
    <property type="entry name" value="HTHLUXR"/>
</dbReference>
<dbReference type="EMBL" id="CP150096">
    <property type="protein sequence ID" value="WZN47094.1"/>
    <property type="molecule type" value="Genomic_DNA"/>
</dbReference>
<evidence type="ECO:0000256" key="1">
    <source>
        <dbReference type="ARBA" id="ARBA00022553"/>
    </source>
</evidence>
<dbReference type="Proteomes" id="UP001449657">
    <property type="component" value="Chromosome"/>
</dbReference>
<dbReference type="InterPro" id="IPR058245">
    <property type="entry name" value="NreC/VraR/RcsB-like_REC"/>
</dbReference>
<dbReference type="PROSITE" id="PS50110">
    <property type="entry name" value="RESPONSE_REGULATORY"/>
    <property type="match status" value="1"/>
</dbReference>
<dbReference type="InterPro" id="IPR016032">
    <property type="entry name" value="Sig_transdc_resp-reg_C-effctor"/>
</dbReference>
<dbReference type="InterPro" id="IPR001789">
    <property type="entry name" value="Sig_transdc_resp-reg_receiver"/>
</dbReference>
<evidence type="ECO:0000259" key="4">
    <source>
        <dbReference type="PROSITE" id="PS50043"/>
    </source>
</evidence>
<dbReference type="SUPFAM" id="SSF52172">
    <property type="entry name" value="CheY-like"/>
    <property type="match status" value="1"/>
</dbReference>
<dbReference type="Pfam" id="PF00196">
    <property type="entry name" value="GerE"/>
    <property type="match status" value="1"/>
</dbReference>
<organism evidence="6 7">
    <name type="scientific">Chitinophaga caseinilytica</name>
    <dbReference type="NCBI Taxonomy" id="2267521"/>
    <lineage>
        <taxon>Bacteria</taxon>
        <taxon>Pseudomonadati</taxon>
        <taxon>Bacteroidota</taxon>
        <taxon>Chitinophagia</taxon>
        <taxon>Chitinophagales</taxon>
        <taxon>Chitinophagaceae</taxon>
        <taxon>Chitinophaga</taxon>
    </lineage>
</organism>
<dbReference type="PANTHER" id="PTHR43214:SF43">
    <property type="entry name" value="TWO-COMPONENT RESPONSE REGULATOR"/>
    <property type="match status" value="1"/>
</dbReference>
<dbReference type="Gene3D" id="3.40.50.2300">
    <property type="match status" value="1"/>
</dbReference>
<evidence type="ECO:0000259" key="5">
    <source>
        <dbReference type="PROSITE" id="PS50110"/>
    </source>
</evidence>
<dbReference type="CDD" id="cd06170">
    <property type="entry name" value="LuxR_C_like"/>
    <property type="match status" value="1"/>
</dbReference>
<dbReference type="SUPFAM" id="SSF46894">
    <property type="entry name" value="C-terminal effector domain of the bipartite response regulators"/>
    <property type="match status" value="1"/>
</dbReference>
<feature type="domain" description="Response regulatory" evidence="5">
    <location>
        <begin position="4"/>
        <end position="120"/>
    </location>
</feature>
<feature type="domain" description="HTH luxR-type" evidence="4">
    <location>
        <begin position="137"/>
        <end position="202"/>
    </location>
</feature>
<keyword evidence="7" id="KW-1185">Reference proteome</keyword>
<dbReference type="PROSITE" id="PS50043">
    <property type="entry name" value="HTH_LUXR_2"/>
    <property type="match status" value="1"/>
</dbReference>
<dbReference type="InterPro" id="IPR039420">
    <property type="entry name" value="WalR-like"/>
</dbReference>
<reference evidence="6 7" key="1">
    <citation type="submission" date="2024-03" db="EMBL/GenBank/DDBJ databases">
        <title>Chitinophaga caseinilytica sp. nov., a casein hydrolysing bacterium isolated from forest soil.</title>
        <authorList>
            <person name="Lee D.S."/>
            <person name="Han D.M."/>
            <person name="Baek J.H."/>
            <person name="Choi D.G."/>
            <person name="Jeon J.H."/>
            <person name="Jeon C.O."/>
        </authorList>
    </citation>
    <scope>NUCLEOTIDE SEQUENCE [LARGE SCALE GENOMIC DNA]</scope>
    <source>
        <strain evidence="6 7">KACC 19118</strain>
    </source>
</reference>
<gene>
    <name evidence="6" type="ORF">WJU22_02735</name>
</gene>
<dbReference type="InterPro" id="IPR011006">
    <property type="entry name" value="CheY-like_superfamily"/>
</dbReference>
<keyword evidence="2" id="KW-0238">DNA-binding</keyword>
<dbReference type="SMART" id="SM00421">
    <property type="entry name" value="HTH_LUXR"/>
    <property type="match status" value="1"/>
</dbReference>
<dbReference type="Pfam" id="PF00072">
    <property type="entry name" value="Response_reg"/>
    <property type="match status" value="1"/>
</dbReference>
<evidence type="ECO:0000256" key="2">
    <source>
        <dbReference type="ARBA" id="ARBA00023125"/>
    </source>
</evidence>
<protein>
    <submittedName>
        <fullName evidence="6">Response regulator transcription factor</fullName>
    </submittedName>
</protein>
<dbReference type="SMART" id="SM00448">
    <property type="entry name" value="REC"/>
    <property type="match status" value="1"/>
</dbReference>
<dbReference type="CDD" id="cd17535">
    <property type="entry name" value="REC_NarL-like"/>
    <property type="match status" value="1"/>
</dbReference>
<name>A0ABZ2Z4C1_9BACT</name>
<dbReference type="PROSITE" id="PS00622">
    <property type="entry name" value="HTH_LUXR_1"/>
    <property type="match status" value="1"/>
</dbReference>
<keyword evidence="1 3" id="KW-0597">Phosphoprotein</keyword>
<sequence>MQIKLFIVDDHYMVIEGIRSLLQQEPSIAWLGHATNAASCISFLQHQQPDVILMDINLPDMSGIELCRRVHGMYPGCGILGLSTFNQHSVIRDMIDNGASGYLLKNAGKQELMTAILLAAKGKTYMSIEASASLKDSEHQIPILTRREKEILKLIAAGLTNAAIAEKLFISMPTVNTHRRSLLEKFDAKNTAILIGKAAKMGLIHVE</sequence>